<proteinExistence type="predicted"/>
<protein>
    <submittedName>
        <fullName evidence="1">Uncharacterized protein</fullName>
    </submittedName>
</protein>
<reference evidence="1 2" key="1">
    <citation type="submission" date="2024-02" db="EMBL/GenBank/DDBJ databases">
        <title>Deinococcus caeni NBRC 101312.</title>
        <authorList>
            <person name="Ichikawa N."/>
            <person name="Katano-Makiyama Y."/>
            <person name="Hidaka K."/>
        </authorList>
    </citation>
    <scope>NUCLEOTIDE SEQUENCE [LARGE SCALE GENOMIC DNA]</scope>
    <source>
        <strain evidence="1 2">NBRC 101312</strain>
    </source>
</reference>
<dbReference type="RefSeq" id="WP_345442212.1">
    <property type="nucleotide sequence ID" value="NZ_BAABQU010000007.1"/>
</dbReference>
<comment type="caution">
    <text evidence="1">The sequence shown here is derived from an EMBL/GenBank/DDBJ whole genome shotgun (WGS) entry which is preliminary data.</text>
</comment>
<sequence length="93" mass="10353">MIDFPLPPMDGVFGDVPDAARIDVAELNRLDALIDRATDGLDLDELDRLAERVAGIAARHMARLNVIRAVRRVDRLLRLRRAQVSRRLAGKAA</sequence>
<organism evidence="1 2">
    <name type="scientific">Deinococcus caeni</name>
    <dbReference type="NCBI Taxonomy" id="569127"/>
    <lineage>
        <taxon>Bacteria</taxon>
        <taxon>Thermotogati</taxon>
        <taxon>Deinococcota</taxon>
        <taxon>Deinococci</taxon>
        <taxon>Deinococcales</taxon>
        <taxon>Deinococcaceae</taxon>
        <taxon>Deinococcus</taxon>
    </lineage>
</organism>
<dbReference type="Proteomes" id="UP001423409">
    <property type="component" value="Unassembled WGS sequence"/>
</dbReference>
<evidence type="ECO:0000313" key="1">
    <source>
        <dbReference type="EMBL" id="GAA5439234.1"/>
    </source>
</evidence>
<accession>A0ABP9UC10</accession>
<keyword evidence="2" id="KW-1185">Reference proteome</keyword>
<dbReference type="EMBL" id="BAABQU010000007">
    <property type="protein sequence ID" value="GAA5439234.1"/>
    <property type="molecule type" value="Genomic_DNA"/>
</dbReference>
<evidence type="ECO:0000313" key="2">
    <source>
        <dbReference type="Proteomes" id="UP001423409"/>
    </source>
</evidence>
<name>A0ABP9UC10_9DEIO</name>
<gene>
    <name evidence="1" type="ORF">Dcae01_00733</name>
</gene>